<dbReference type="EMBL" id="QURR01000001">
    <property type="protein sequence ID" value="RGE47071.1"/>
    <property type="molecule type" value="Genomic_DNA"/>
</dbReference>
<evidence type="ECO:0000313" key="3">
    <source>
        <dbReference type="Proteomes" id="UP000261948"/>
    </source>
</evidence>
<reference evidence="2 3" key="1">
    <citation type="submission" date="2018-08" db="EMBL/GenBank/DDBJ databases">
        <title>Comamonas testosteroni strain SWCO2.</title>
        <authorList>
            <person name="Jiang N."/>
            <person name="Zhang X.Z."/>
        </authorList>
    </citation>
    <scope>NUCLEOTIDE SEQUENCE [LARGE SCALE GENOMIC DNA]</scope>
    <source>
        <strain evidence="2 3">SWCO2</strain>
    </source>
</reference>
<keyword evidence="1" id="KW-0812">Transmembrane</keyword>
<feature type="transmembrane region" description="Helical" evidence="1">
    <location>
        <begin position="6"/>
        <end position="27"/>
    </location>
</feature>
<feature type="transmembrane region" description="Helical" evidence="1">
    <location>
        <begin position="132"/>
        <end position="150"/>
    </location>
</feature>
<comment type="caution">
    <text evidence="2">The sequence shown here is derived from an EMBL/GenBank/DDBJ whole genome shotgun (WGS) entry which is preliminary data.</text>
</comment>
<organism evidence="2 3">
    <name type="scientific">Comamonas testosteroni</name>
    <name type="common">Pseudomonas testosteroni</name>
    <dbReference type="NCBI Taxonomy" id="285"/>
    <lineage>
        <taxon>Bacteria</taxon>
        <taxon>Pseudomonadati</taxon>
        <taxon>Pseudomonadota</taxon>
        <taxon>Betaproteobacteria</taxon>
        <taxon>Burkholderiales</taxon>
        <taxon>Comamonadaceae</taxon>
        <taxon>Comamonas</taxon>
    </lineage>
</organism>
<proteinExistence type="predicted"/>
<protein>
    <submittedName>
        <fullName evidence="2">Uncharacterized protein</fullName>
    </submittedName>
</protein>
<evidence type="ECO:0000313" key="2">
    <source>
        <dbReference type="EMBL" id="RGE47071.1"/>
    </source>
</evidence>
<evidence type="ECO:0000256" key="1">
    <source>
        <dbReference type="SAM" id="Phobius"/>
    </source>
</evidence>
<dbReference type="AlphaFoldDB" id="A0A373FSC9"/>
<keyword evidence="1" id="KW-1133">Transmembrane helix</keyword>
<sequence length="256" mass="28926">MYFTISIQLQIVLAICLFYLYDAALLLKPEEGLLRRSSRRHRWLGLLASRGFELRQNWLLWPPIFLPHQPIYRLRWNAAQISLPGDAQAAQTLNDHASSFRAFTLPLYLLAALLFIALPVSLLVLHSELAQLISLALIYLCTASLSLLALRHARHGHSPKAVARSTALQILLCPPFALNVVRKLSLAHEVQTDLLQSAHALMDADQWGELSAQVEAVMQREMQEIAELPEYAEHVQKMQQGLELLKLLHAHPPGRH</sequence>
<gene>
    <name evidence="2" type="ORF">DZC30_01355</name>
</gene>
<dbReference type="Proteomes" id="UP000261948">
    <property type="component" value="Unassembled WGS sequence"/>
</dbReference>
<accession>A0A373FSC9</accession>
<keyword evidence="1" id="KW-0472">Membrane</keyword>
<feature type="transmembrane region" description="Helical" evidence="1">
    <location>
        <begin position="107"/>
        <end position="126"/>
    </location>
</feature>
<dbReference type="OrthoDB" id="6023294at2"/>
<keyword evidence="3" id="KW-1185">Reference proteome</keyword>
<name>A0A373FSC9_COMTE</name>